<sequence length="1126" mass="127348">MADKIYELMKASLEKISDLLSTSAVFGGILNKVEEKTGISGSFIITGLTVLLLLFFLLGSGPFFLCYSVVVLFPAYQSFKCLEEDNKDKAFAWIKYWIVFCTFHTVEHLVDKFIFWVPGYQIFKFVFLLWCFAPVPNNGSNVLYDNYIRAVFLRNADTVDQISDLLNSVSAANSVVGCVIRPGLQLPAIVLGILKISSAFIFLDVKTPCLSLKNLQNYVSVFTILVEESFLKVLCEELCICWQEKNRITLDSFSTLVLLQSSECHNSYCFNSKKSYKKSFKNISKLAYIIQTSGTTGKPKIVQVPHQCIIPNILDLKQIFNVTSQDVLVLCSPLTFDPSIIELFLAISSGCTLIILSDQMKRLPKKFIDVIIDGKVTVLQSTPSLIQSLGDDFIRNVLLFEESNLRILAFGGEPCPSIEKLKRWKSPENKTKIFNLYGLTEVSCWASCFEIDFEDQYMSNSIPLGKPILDTSFELTDENELSIGGKKRWCIINNEEWPNCNHKIMRSTGDIVQIYKGSFYFEGRRDDIVKFKGQKLSIFKINNILEGISGISNHFTNFDFESSKLFLFIVLDEKNGNKESIRCNLMKELRRSVSNLPMTEVIDVPYIPLTNHGKADYKKLLLLKNNRKQLKKQFPPDSDFVKNISKLWKDYTNQEPESESDNFILKGGDSIKALQFVSDIEWDLQVQIPELVDTVLNYSFKHICELLRTHLQGLQTTNIKQDIVFHDIEEPSTQPSLKKICISHLKCFEIVSRRGYSLICNHSKELACNKKQCSSELLNNNNELSLTLYCKFDLKKCIDASPCCGYYFESNDFVAFIGSHSGLFCCFNVLERSLKWTTSLPNRIESSSYLSSCGNYVYVGCYDHNLYCLNIKDGSIWWKFNTNAEVKSSPVVSSQNVVFVGSHDKHLYAINGNNGELLWKKIIGKGSIYSSPALLEEHKIVSVATLDGIIASLEMDTGVSVWTYNYGKPIFSSPLFISTDLFIGATNNCFLHFNLSGTLIAEYNTNGPVFSSATCITTAQYNHQLIFGCHDSIIYCVTTSGKNIWKFNGDSPIYATPFAFQWKENKYVAVASTVGVIYILSQNTGEVIQFWRCPGEIFSSPIVSNGFLIIGCRDNYVYCFNLSSVN</sequence>
<name>A0AAV4VGQ2_9ARAC</name>
<keyword evidence="1" id="KW-0812">Transmembrane</keyword>
<reference evidence="3 4" key="1">
    <citation type="submission" date="2021-06" db="EMBL/GenBank/DDBJ databases">
        <title>Caerostris darwini draft genome.</title>
        <authorList>
            <person name="Kono N."/>
            <person name="Arakawa K."/>
        </authorList>
    </citation>
    <scope>NUCLEOTIDE SEQUENCE [LARGE SCALE GENOMIC DNA]</scope>
</reference>
<keyword evidence="1" id="KW-1133">Transmembrane helix</keyword>
<feature type="transmembrane region" description="Helical" evidence="1">
    <location>
        <begin position="43"/>
        <end position="70"/>
    </location>
</feature>
<feature type="domain" description="Carrier" evidence="2">
    <location>
        <begin position="635"/>
        <end position="711"/>
    </location>
</feature>
<dbReference type="InterPro" id="IPR009081">
    <property type="entry name" value="PP-bd_ACP"/>
</dbReference>
<dbReference type="Pfam" id="PF00501">
    <property type="entry name" value="AMP-binding"/>
    <property type="match status" value="1"/>
</dbReference>
<dbReference type="InterPro" id="IPR004345">
    <property type="entry name" value="TB2_DP1_HVA22"/>
</dbReference>
<dbReference type="EMBL" id="BPLQ01013048">
    <property type="protein sequence ID" value="GIY69517.1"/>
    <property type="molecule type" value="Genomic_DNA"/>
</dbReference>
<dbReference type="GO" id="GO:0043041">
    <property type="term" value="P:amino acid activation for nonribosomal peptide biosynthetic process"/>
    <property type="evidence" value="ECO:0007669"/>
    <property type="project" value="TreeGrafter"/>
</dbReference>
<dbReference type="PROSITE" id="PS00455">
    <property type="entry name" value="AMP_BINDING"/>
    <property type="match status" value="1"/>
</dbReference>
<dbReference type="PANTHER" id="PTHR44394:SF1">
    <property type="entry name" value="BETA-ALANINE-ACTIVATING ENZYME"/>
    <property type="match status" value="1"/>
</dbReference>
<dbReference type="InterPro" id="IPR018391">
    <property type="entry name" value="PQQ_b-propeller_rpt"/>
</dbReference>
<dbReference type="Pfam" id="PF13570">
    <property type="entry name" value="Beta-prop_ACSF4"/>
    <property type="match status" value="1"/>
</dbReference>
<dbReference type="InterPro" id="IPR000873">
    <property type="entry name" value="AMP-dep_synth/lig_dom"/>
</dbReference>
<dbReference type="PANTHER" id="PTHR44394">
    <property type="entry name" value="BETA-ALANINE-ACTIVATING ENZYME"/>
    <property type="match status" value="1"/>
</dbReference>
<keyword evidence="4" id="KW-1185">Reference proteome</keyword>
<dbReference type="PROSITE" id="PS50075">
    <property type="entry name" value="CARRIER"/>
    <property type="match status" value="1"/>
</dbReference>
<organism evidence="3 4">
    <name type="scientific">Caerostris darwini</name>
    <dbReference type="NCBI Taxonomy" id="1538125"/>
    <lineage>
        <taxon>Eukaryota</taxon>
        <taxon>Metazoa</taxon>
        <taxon>Ecdysozoa</taxon>
        <taxon>Arthropoda</taxon>
        <taxon>Chelicerata</taxon>
        <taxon>Arachnida</taxon>
        <taxon>Araneae</taxon>
        <taxon>Araneomorphae</taxon>
        <taxon>Entelegynae</taxon>
        <taxon>Araneoidea</taxon>
        <taxon>Araneidae</taxon>
        <taxon>Caerostris</taxon>
    </lineage>
</organism>
<dbReference type="InterPro" id="IPR052091">
    <property type="entry name" value="Beta-ala_Activ/Resist"/>
</dbReference>
<dbReference type="InterPro" id="IPR002372">
    <property type="entry name" value="PQQ_rpt_dom"/>
</dbReference>
<dbReference type="SUPFAM" id="SSF56801">
    <property type="entry name" value="Acetyl-CoA synthetase-like"/>
    <property type="match status" value="1"/>
</dbReference>
<protein>
    <submittedName>
        <fullName evidence="3">Beta-alanine-activating enzyme</fullName>
    </submittedName>
</protein>
<dbReference type="AlphaFoldDB" id="A0AAV4VGQ2"/>
<dbReference type="InterPro" id="IPR020845">
    <property type="entry name" value="AMP-binding_CS"/>
</dbReference>
<dbReference type="InterPro" id="IPR015943">
    <property type="entry name" value="WD40/YVTN_repeat-like_dom_sf"/>
</dbReference>
<keyword evidence="1" id="KW-0472">Membrane</keyword>
<accession>A0AAV4VGQ2</accession>
<comment type="caution">
    <text evidence="3">The sequence shown here is derived from an EMBL/GenBank/DDBJ whole genome shotgun (WGS) entry which is preliminary data.</text>
</comment>
<evidence type="ECO:0000256" key="1">
    <source>
        <dbReference type="SAM" id="Phobius"/>
    </source>
</evidence>
<evidence type="ECO:0000313" key="3">
    <source>
        <dbReference type="EMBL" id="GIY69517.1"/>
    </source>
</evidence>
<dbReference type="Gene3D" id="2.40.10.480">
    <property type="match status" value="1"/>
</dbReference>
<dbReference type="InterPro" id="IPR042099">
    <property type="entry name" value="ANL_N_sf"/>
</dbReference>
<evidence type="ECO:0000313" key="4">
    <source>
        <dbReference type="Proteomes" id="UP001054837"/>
    </source>
</evidence>
<dbReference type="SMART" id="SM00564">
    <property type="entry name" value="PQQ"/>
    <property type="match status" value="5"/>
</dbReference>
<dbReference type="InterPro" id="IPR011047">
    <property type="entry name" value="Quinoprotein_ADH-like_sf"/>
</dbReference>
<dbReference type="Gene3D" id="3.40.50.12780">
    <property type="entry name" value="N-terminal domain of ligase-like"/>
    <property type="match status" value="1"/>
</dbReference>
<proteinExistence type="predicted"/>
<dbReference type="Gene3D" id="2.130.10.10">
    <property type="entry name" value="YVTN repeat-like/Quinoprotein amine dehydrogenase"/>
    <property type="match status" value="2"/>
</dbReference>
<dbReference type="Proteomes" id="UP001054837">
    <property type="component" value="Unassembled WGS sequence"/>
</dbReference>
<dbReference type="SUPFAM" id="SSF50998">
    <property type="entry name" value="Quinoprotein alcohol dehydrogenase-like"/>
    <property type="match status" value="1"/>
</dbReference>
<dbReference type="Pfam" id="PF03134">
    <property type="entry name" value="TB2_DP1_HVA22"/>
    <property type="match status" value="1"/>
</dbReference>
<gene>
    <name evidence="3" type="primary">AASDH</name>
    <name evidence="3" type="ORF">CDAR_128521</name>
</gene>
<evidence type="ECO:0000259" key="2">
    <source>
        <dbReference type="PROSITE" id="PS50075"/>
    </source>
</evidence>